<evidence type="ECO:0008006" key="5">
    <source>
        <dbReference type="Google" id="ProtNLM"/>
    </source>
</evidence>
<organism evidence="3 4">
    <name type="scientific">Riccia fluitans</name>
    <dbReference type="NCBI Taxonomy" id="41844"/>
    <lineage>
        <taxon>Eukaryota</taxon>
        <taxon>Viridiplantae</taxon>
        <taxon>Streptophyta</taxon>
        <taxon>Embryophyta</taxon>
        <taxon>Marchantiophyta</taxon>
        <taxon>Marchantiopsida</taxon>
        <taxon>Marchantiidae</taxon>
        <taxon>Marchantiales</taxon>
        <taxon>Ricciaceae</taxon>
        <taxon>Riccia</taxon>
    </lineage>
</organism>
<dbReference type="EMBL" id="JBHFFA010000007">
    <property type="protein sequence ID" value="KAL2613558.1"/>
    <property type="molecule type" value="Genomic_DNA"/>
</dbReference>
<comment type="caution">
    <text evidence="3">The sequence shown here is derived from an EMBL/GenBank/DDBJ whole genome shotgun (WGS) entry which is preliminary data.</text>
</comment>
<name>A0ABD1Y1D0_9MARC</name>
<dbReference type="Proteomes" id="UP001605036">
    <property type="component" value="Unassembled WGS sequence"/>
</dbReference>
<accession>A0ABD1Y1D0</accession>
<feature type="compositionally biased region" description="Basic and acidic residues" evidence="1">
    <location>
        <begin position="26"/>
        <end position="36"/>
    </location>
</feature>
<keyword evidence="2" id="KW-0732">Signal</keyword>
<reference evidence="3 4" key="1">
    <citation type="submission" date="2024-09" db="EMBL/GenBank/DDBJ databases">
        <title>Chromosome-scale assembly of Riccia fluitans.</title>
        <authorList>
            <person name="Paukszto L."/>
            <person name="Sawicki J."/>
            <person name="Karawczyk K."/>
            <person name="Piernik-Szablinska J."/>
            <person name="Szczecinska M."/>
            <person name="Mazdziarz M."/>
        </authorList>
    </citation>
    <scope>NUCLEOTIDE SEQUENCE [LARGE SCALE GENOMIC DNA]</scope>
    <source>
        <strain evidence="3">Rf_01</strain>
        <tissue evidence="3">Aerial parts of the thallus</tissue>
    </source>
</reference>
<feature type="signal peptide" evidence="2">
    <location>
        <begin position="1"/>
        <end position="23"/>
    </location>
</feature>
<evidence type="ECO:0000256" key="1">
    <source>
        <dbReference type="SAM" id="MobiDB-lite"/>
    </source>
</evidence>
<gene>
    <name evidence="3" type="ORF">R1flu_025250</name>
</gene>
<evidence type="ECO:0000313" key="4">
    <source>
        <dbReference type="Proteomes" id="UP001605036"/>
    </source>
</evidence>
<evidence type="ECO:0000313" key="3">
    <source>
        <dbReference type="EMBL" id="KAL2613558.1"/>
    </source>
</evidence>
<evidence type="ECO:0000256" key="2">
    <source>
        <dbReference type="SAM" id="SignalP"/>
    </source>
</evidence>
<feature type="chain" id="PRO_5044774115" description="Phytosulfokine-beta" evidence="2">
    <location>
        <begin position="24"/>
        <end position="134"/>
    </location>
</feature>
<feature type="compositionally biased region" description="Basic and acidic residues" evidence="1">
    <location>
        <begin position="67"/>
        <end position="90"/>
    </location>
</feature>
<sequence>MKMAYFLLCICVTLALQSLLTEARRDPGMRTEEWNRRTLSSADGTLTNSLPESAKVPEDAVTEVESLSEHEKVDGAVEQTARETEQKESEMTEESNEDEVVCTESGSCYEKRVLTATVDYKNDGPNNPITDPPH</sequence>
<dbReference type="AlphaFoldDB" id="A0ABD1Y1D0"/>
<proteinExistence type="predicted"/>
<protein>
    <recommendedName>
        <fullName evidence="5">Phytosulfokine-beta</fullName>
    </recommendedName>
</protein>
<feature type="region of interest" description="Disordered" evidence="1">
    <location>
        <begin position="26"/>
        <end position="104"/>
    </location>
</feature>
<keyword evidence="4" id="KW-1185">Reference proteome</keyword>
<feature type="compositionally biased region" description="Polar residues" evidence="1">
    <location>
        <begin position="37"/>
        <end position="51"/>
    </location>
</feature>
<feature type="compositionally biased region" description="Acidic residues" evidence="1">
    <location>
        <begin position="91"/>
        <end position="101"/>
    </location>
</feature>